<evidence type="ECO:0000256" key="6">
    <source>
        <dbReference type="ARBA" id="ARBA00022670"/>
    </source>
</evidence>
<feature type="binding site" evidence="9">
    <location>
        <position position="404"/>
    </location>
    <ligand>
        <name>a divalent metal cation</name>
        <dbReference type="ChEBI" id="CHEBI:60240"/>
        <label>1</label>
    </ligand>
</feature>
<dbReference type="STRING" id="92696.A0A4R0R940"/>
<dbReference type="InterPro" id="IPR036388">
    <property type="entry name" value="WH-like_DNA-bd_sf"/>
</dbReference>
<comment type="cofactor">
    <cofactor evidence="3">
        <name>Fe(2+)</name>
        <dbReference type="ChEBI" id="CHEBI:29033"/>
    </cofactor>
</comment>
<comment type="function">
    <text evidence="9 10">Cotranslationally removes the N-terminal methionine from nascent proteins. The N-terminal methionine is often cleaved when the second residue in the primary sequence is small and uncharged (Met-Ala-, Cys, Gly, Pro, Ser, Thr, or Val).</text>
</comment>
<evidence type="ECO:0000256" key="5">
    <source>
        <dbReference type="ARBA" id="ARBA00022490"/>
    </source>
</evidence>
<dbReference type="InterPro" id="IPR036005">
    <property type="entry name" value="Creatinase/aminopeptidase-like"/>
</dbReference>
<dbReference type="PANTHER" id="PTHR45777:SF2">
    <property type="entry name" value="METHIONINE AMINOPEPTIDASE 2"/>
    <property type="match status" value="1"/>
</dbReference>
<dbReference type="PANTHER" id="PTHR45777">
    <property type="entry name" value="METHIONINE AMINOPEPTIDASE 2"/>
    <property type="match status" value="1"/>
</dbReference>
<feature type="binding site" evidence="9">
    <location>
        <position position="207"/>
    </location>
    <ligand>
        <name>a divalent metal cation</name>
        <dbReference type="ChEBI" id="CHEBI:60240"/>
        <label>1</label>
    </ligand>
</feature>
<dbReference type="Proteomes" id="UP000292702">
    <property type="component" value="Unassembled WGS sequence"/>
</dbReference>
<feature type="binding site" evidence="9">
    <location>
        <position position="276"/>
    </location>
    <ligand>
        <name>a divalent metal cation</name>
        <dbReference type="ChEBI" id="CHEBI:60240"/>
        <label>2</label>
        <note>catalytic</note>
    </ligand>
</feature>
<dbReference type="PRINTS" id="PR00599">
    <property type="entry name" value="MAPEPTIDASE"/>
</dbReference>
<keyword evidence="5 9" id="KW-0963">Cytoplasm</keyword>
<evidence type="ECO:0000256" key="1">
    <source>
        <dbReference type="ARBA" id="ARBA00000294"/>
    </source>
</evidence>
<evidence type="ECO:0000256" key="8">
    <source>
        <dbReference type="ARBA" id="ARBA00022801"/>
    </source>
</evidence>
<keyword evidence="14" id="KW-1185">Reference proteome</keyword>
<dbReference type="GO" id="GO:0005737">
    <property type="term" value="C:cytoplasm"/>
    <property type="evidence" value="ECO:0007669"/>
    <property type="project" value="UniProtKB-SubCell"/>
</dbReference>
<keyword evidence="8 9" id="KW-0378">Hydrolase</keyword>
<dbReference type="GO" id="GO:0046872">
    <property type="term" value="F:metal ion binding"/>
    <property type="evidence" value="ECO:0007669"/>
    <property type="project" value="UniProtKB-UniRule"/>
</dbReference>
<dbReference type="InterPro" id="IPR000994">
    <property type="entry name" value="Pept_M24"/>
</dbReference>
<dbReference type="GO" id="GO:0006508">
    <property type="term" value="P:proteolysis"/>
    <property type="evidence" value="ECO:0007669"/>
    <property type="project" value="UniProtKB-KW"/>
</dbReference>
<evidence type="ECO:0000256" key="7">
    <source>
        <dbReference type="ARBA" id="ARBA00022723"/>
    </source>
</evidence>
<dbReference type="CDD" id="cd01088">
    <property type="entry name" value="MetAP2"/>
    <property type="match status" value="1"/>
</dbReference>
<name>A0A4R0R940_9APHY</name>
<dbReference type="InterPro" id="IPR036390">
    <property type="entry name" value="WH_DNA-bd_sf"/>
</dbReference>
<comment type="similarity">
    <text evidence="9">Belongs to the peptidase M24A family. Methionine aminopeptidase eukaryotic type 2 subfamily.</text>
</comment>
<keyword evidence="6 9" id="KW-0645">Protease</keyword>
<feature type="binding site" evidence="9">
    <location>
        <position position="284"/>
    </location>
    <ligand>
        <name>substrate</name>
    </ligand>
</feature>
<feature type="domain" description="Peptidase M24" evidence="12">
    <location>
        <begin position="113"/>
        <end position="310"/>
    </location>
</feature>
<evidence type="ECO:0000256" key="9">
    <source>
        <dbReference type="HAMAP-Rule" id="MF_03175"/>
    </source>
</evidence>
<evidence type="ECO:0000313" key="14">
    <source>
        <dbReference type="Proteomes" id="UP000292702"/>
    </source>
</evidence>
<dbReference type="InterPro" id="IPR050247">
    <property type="entry name" value="Met_Aminopeptidase_Type2"/>
</dbReference>
<evidence type="ECO:0000256" key="3">
    <source>
        <dbReference type="ARBA" id="ARBA00001954"/>
    </source>
</evidence>
<protein>
    <recommendedName>
        <fullName evidence="9">Methionine aminopeptidase 2</fullName>
        <shortName evidence="9">MAP 2</shortName>
        <shortName evidence="9">MetAP 2</shortName>
        <ecNumber evidence="9">3.4.11.18</ecNumber>
    </recommendedName>
    <alternativeName>
        <fullName evidence="9">Peptidase M</fullName>
    </alternativeName>
</protein>
<dbReference type="InterPro" id="IPR002468">
    <property type="entry name" value="Pept_M24A_MAP2"/>
</dbReference>
<reference evidence="13 14" key="1">
    <citation type="submission" date="2018-11" db="EMBL/GenBank/DDBJ databases">
        <title>Genome assembly of Steccherinum ochraceum LE-BIN_3174, the white-rot fungus of the Steccherinaceae family (The Residual Polyporoid clade, Polyporales, Basidiomycota).</title>
        <authorList>
            <person name="Fedorova T.V."/>
            <person name="Glazunova O.A."/>
            <person name="Landesman E.O."/>
            <person name="Moiseenko K.V."/>
            <person name="Psurtseva N.V."/>
            <person name="Savinova O.S."/>
            <person name="Shakhova N.V."/>
            <person name="Tyazhelova T.V."/>
            <person name="Vasina D.V."/>
        </authorList>
    </citation>
    <scope>NUCLEOTIDE SEQUENCE [LARGE SCALE GENOMIC DNA]</scope>
    <source>
        <strain evidence="13 14">LE-BIN_3174</strain>
    </source>
</reference>
<comment type="caution">
    <text evidence="13">The sequence shown here is derived from an EMBL/GenBank/DDBJ whole genome shotgun (WGS) entry which is preliminary data.</text>
</comment>
<comment type="catalytic activity">
    <reaction evidence="1 9 10">
        <text>Release of N-terminal amino acids, preferentially methionine, from peptides and arylamides.</text>
        <dbReference type="EC" id="3.4.11.18"/>
    </reaction>
</comment>
<keyword evidence="4 9" id="KW-0031">Aminopeptidase</keyword>
<dbReference type="GO" id="GO:0070006">
    <property type="term" value="F:metalloaminopeptidase activity"/>
    <property type="evidence" value="ECO:0007669"/>
    <property type="project" value="UniProtKB-UniRule"/>
</dbReference>
<evidence type="ECO:0000256" key="10">
    <source>
        <dbReference type="RuleBase" id="RU003653"/>
    </source>
</evidence>
<dbReference type="EMBL" id="RWJN01000243">
    <property type="protein sequence ID" value="TCD64310.1"/>
    <property type="molecule type" value="Genomic_DNA"/>
</dbReference>
<feature type="compositionally biased region" description="Basic residues" evidence="11">
    <location>
        <begin position="43"/>
        <end position="56"/>
    </location>
</feature>
<sequence>MIELVKPKVVEEDPTTKDVKDHAESDDENEEDVDVPGADGDAKKKKKKKKSKKKKPVQSDPPRVGLSKLFPNGTYPIGEIQEYKNDNVWRTTSEEKRYEDKVLMEDPETTYNNIRRAAEVHRQVRQYARRHIRPGMTLTEIANDIEDSVRALVEEDGLNSGIGFPTGLNINNCAAHFTPNAGDKTVLQQGDVLKVDIGVQVKGRICDSAFTLNWEPTYDNLLEAVKAATNTGVKEAGIDVRLGELGGYIQETMESYEVEVDGKVLPVKPISNLCGHTIHLYSIHGDKSVPIVRTDDMTKMEEGDYFAVETFGSTGRGHVVPYGECSHYARVKDAPSKPLKYVSAKSILNTINQSFGTLPFCRRYLDRLGESKYLLGLNHLVQQGIVEDYPPLYEARGVMTAQFEHTFLLRPTCKEVDHDRDVGVLAMS</sequence>
<dbReference type="GO" id="GO:0004239">
    <property type="term" value="F:initiator methionyl aminopeptidase activity"/>
    <property type="evidence" value="ECO:0007669"/>
    <property type="project" value="UniProtKB-UniRule"/>
</dbReference>
<comment type="cofactor">
    <cofactor evidence="2">
        <name>Mn(2+)</name>
        <dbReference type="ChEBI" id="CHEBI:29035"/>
    </cofactor>
</comment>
<dbReference type="SUPFAM" id="SSF55920">
    <property type="entry name" value="Creatinase/aminopeptidase"/>
    <property type="match status" value="1"/>
</dbReference>
<feature type="region of interest" description="Disordered" evidence="11">
    <location>
        <begin position="1"/>
        <end position="71"/>
    </location>
</feature>
<dbReference type="HAMAP" id="MF_03175">
    <property type="entry name" value="MetAP_2_euk"/>
    <property type="match status" value="1"/>
</dbReference>
<evidence type="ECO:0000259" key="12">
    <source>
        <dbReference type="Pfam" id="PF00557"/>
    </source>
</evidence>
<feature type="binding site" evidence="9">
    <location>
        <position position="309"/>
    </location>
    <ligand>
        <name>a divalent metal cation</name>
        <dbReference type="ChEBI" id="CHEBI:60240"/>
        <label>2</label>
        <note>catalytic</note>
    </ligand>
</feature>
<keyword evidence="7 9" id="KW-0479">Metal-binding</keyword>
<dbReference type="AlphaFoldDB" id="A0A4R0R940"/>
<feature type="compositionally biased region" description="Acidic residues" evidence="11">
    <location>
        <begin position="24"/>
        <end position="34"/>
    </location>
</feature>
<gene>
    <name evidence="13" type="primary">MAP2_1</name>
    <name evidence="13" type="ORF">EIP91_004257</name>
</gene>
<feature type="binding site" evidence="9">
    <location>
        <position position="404"/>
    </location>
    <ligand>
        <name>a divalent metal cation</name>
        <dbReference type="ChEBI" id="CHEBI:60240"/>
        <label>2</label>
        <note>catalytic</note>
    </ligand>
</feature>
<dbReference type="InterPro" id="IPR001714">
    <property type="entry name" value="Pept_M24_MAP"/>
</dbReference>
<dbReference type="SUPFAM" id="SSF46785">
    <property type="entry name" value="Winged helix' DNA-binding domain"/>
    <property type="match status" value="1"/>
</dbReference>
<dbReference type="Pfam" id="PF00557">
    <property type="entry name" value="Peptidase_M24"/>
    <property type="match status" value="1"/>
</dbReference>
<evidence type="ECO:0000313" key="13">
    <source>
        <dbReference type="EMBL" id="TCD64310.1"/>
    </source>
</evidence>
<accession>A0A4R0R940</accession>
<feature type="binding site" evidence="9">
    <location>
        <position position="176"/>
    </location>
    <ligand>
        <name>substrate</name>
    </ligand>
</feature>
<feature type="binding site" evidence="9">
    <location>
        <position position="207"/>
    </location>
    <ligand>
        <name>a divalent metal cation</name>
        <dbReference type="ChEBI" id="CHEBI:60240"/>
        <label>2</label>
        <note>catalytic</note>
    </ligand>
</feature>
<dbReference type="EC" id="3.4.11.18" evidence="9"/>
<feature type="binding site" evidence="9">
    <location>
        <position position="196"/>
    </location>
    <ligand>
        <name>a divalent metal cation</name>
        <dbReference type="ChEBI" id="CHEBI:60240"/>
        <label>1</label>
    </ligand>
</feature>
<evidence type="ECO:0000256" key="2">
    <source>
        <dbReference type="ARBA" id="ARBA00001936"/>
    </source>
</evidence>
<dbReference type="NCBIfam" id="TIGR00501">
    <property type="entry name" value="met_pdase_II"/>
    <property type="match status" value="1"/>
</dbReference>
<proteinExistence type="inferred from homology"/>
<comment type="cofactor">
    <cofactor evidence="9">
        <name>Co(2+)</name>
        <dbReference type="ChEBI" id="CHEBI:48828"/>
    </cofactor>
    <cofactor evidence="9">
        <name>Zn(2+)</name>
        <dbReference type="ChEBI" id="CHEBI:29105"/>
    </cofactor>
    <cofactor evidence="9">
        <name>Mn(2+)</name>
        <dbReference type="ChEBI" id="CHEBI:29035"/>
    </cofactor>
    <cofactor evidence="9">
        <name>Fe(2+)</name>
        <dbReference type="ChEBI" id="CHEBI:29033"/>
    </cofactor>
    <text evidence="9">Binds 2 divalent metal cations per subunit. Has a high-affinity and a low affinity metal-binding site. The true nature of the physiological cofactor is under debate. The enzyme is active with cobalt, zinc, manganese or divalent iron ions. Most likely, methionine aminopeptidases function as mononuclear Fe(2+)-metalloproteases under physiological conditions, and the catalytically relevant metal-binding site has been assigned to the histidine-containing high-affinity site.</text>
</comment>
<organism evidence="13 14">
    <name type="scientific">Steccherinum ochraceum</name>
    <dbReference type="NCBI Taxonomy" id="92696"/>
    <lineage>
        <taxon>Eukaryota</taxon>
        <taxon>Fungi</taxon>
        <taxon>Dikarya</taxon>
        <taxon>Basidiomycota</taxon>
        <taxon>Agaricomycotina</taxon>
        <taxon>Agaricomycetes</taxon>
        <taxon>Polyporales</taxon>
        <taxon>Steccherinaceae</taxon>
        <taxon>Steccherinum</taxon>
    </lineage>
</organism>
<dbReference type="OrthoDB" id="7848262at2759"/>
<comment type="subcellular location">
    <subcellularLocation>
        <location evidence="9">Cytoplasm</location>
    </subcellularLocation>
</comment>
<evidence type="ECO:0000256" key="4">
    <source>
        <dbReference type="ARBA" id="ARBA00022438"/>
    </source>
</evidence>
<dbReference type="Gene3D" id="3.90.230.10">
    <property type="entry name" value="Creatinase/methionine aminopeptidase superfamily"/>
    <property type="match status" value="1"/>
</dbReference>
<evidence type="ECO:0000256" key="11">
    <source>
        <dbReference type="SAM" id="MobiDB-lite"/>
    </source>
</evidence>
<dbReference type="Gene3D" id="1.10.10.10">
    <property type="entry name" value="Winged helix-like DNA-binding domain superfamily/Winged helix DNA-binding domain"/>
    <property type="match status" value="1"/>
</dbReference>
<feature type="compositionally biased region" description="Basic and acidic residues" evidence="11">
    <location>
        <begin position="1"/>
        <end position="23"/>
    </location>
</feature>